<proteinExistence type="predicted"/>
<evidence type="ECO:0000313" key="13">
    <source>
        <dbReference type="Proteomes" id="UP000796880"/>
    </source>
</evidence>
<dbReference type="InterPro" id="IPR003851">
    <property type="entry name" value="Znf_Dof"/>
</dbReference>
<name>A0A8K0HF33_9ROSA</name>
<accession>A0A8K0HF33</accession>
<dbReference type="PANTHER" id="PTHR31992">
    <property type="entry name" value="DOF ZINC FINGER PROTEIN DOF1.4-RELATED"/>
    <property type="match status" value="1"/>
</dbReference>
<keyword evidence="7 8" id="KW-0539">Nucleus</keyword>
<evidence type="ECO:0000256" key="9">
    <source>
        <dbReference type="RuleBase" id="RU369094"/>
    </source>
</evidence>
<dbReference type="EMBL" id="VOIH02000003">
    <property type="protein sequence ID" value="KAF3451516.1"/>
    <property type="molecule type" value="Genomic_DNA"/>
</dbReference>
<dbReference type="GO" id="GO:0003700">
    <property type="term" value="F:DNA-binding transcription factor activity"/>
    <property type="evidence" value="ECO:0007669"/>
    <property type="project" value="UniProtKB-UniRule"/>
</dbReference>
<dbReference type="PROSITE" id="PS01361">
    <property type="entry name" value="ZF_DOF_1"/>
    <property type="match status" value="1"/>
</dbReference>
<dbReference type="GO" id="GO:0003677">
    <property type="term" value="F:DNA binding"/>
    <property type="evidence" value="ECO:0007669"/>
    <property type="project" value="UniProtKB-UniRule"/>
</dbReference>
<evidence type="ECO:0000256" key="5">
    <source>
        <dbReference type="ARBA" id="ARBA00023125"/>
    </source>
</evidence>
<comment type="function">
    <text evidence="9">Transcription factor that binds specifically to a 5'-AA[AG]G-3' consensus core sequence.</text>
</comment>
<gene>
    <name evidence="12" type="ORF">FNV43_RR07611</name>
</gene>
<protein>
    <recommendedName>
        <fullName evidence="9">Dof zinc finger protein</fullName>
    </recommendedName>
</protein>
<keyword evidence="4 9" id="KW-0805">Transcription regulation</keyword>
<dbReference type="GO" id="GO:0008270">
    <property type="term" value="F:zinc ion binding"/>
    <property type="evidence" value="ECO:0007669"/>
    <property type="project" value="UniProtKB-KW"/>
</dbReference>
<sequence length="318" mass="35523">MGLSSKQVNSDHGLDWNQTLLQSQNLQLPKPQSMRRQQQQQNLQNQQQPEPLKCPRCDSSNTKFCYYNNYNKLQPRHFCRACKRHWTKGGTLRNVPVGGGRKNKRLKKPTTGASSATSTAATATITTATTTTTTCNNNIGTNRLSTNLTFQQQGQINAPLSLGDRERNISDIFYQALLRPPSSLPHQNLISSSSNLDSKSFSNRSSFLLSDQNHNLHFPFSNSTPFDSNHSSIVSTSFQTSNVYNFADQDFKISAPEPSITGMINTPSTTGNTSHPWQLLPNTSSGMDMSNYSWNWEDIDNLVSTDLNLPWDDSDVKP</sequence>
<evidence type="ECO:0000256" key="6">
    <source>
        <dbReference type="ARBA" id="ARBA00023163"/>
    </source>
</evidence>
<feature type="region of interest" description="Disordered" evidence="10">
    <location>
        <begin position="28"/>
        <end position="53"/>
    </location>
</feature>
<evidence type="ECO:0000256" key="2">
    <source>
        <dbReference type="ARBA" id="ARBA00022771"/>
    </source>
</evidence>
<evidence type="ECO:0000256" key="7">
    <source>
        <dbReference type="ARBA" id="ARBA00023242"/>
    </source>
</evidence>
<organism evidence="12 13">
    <name type="scientific">Rhamnella rubrinervis</name>
    <dbReference type="NCBI Taxonomy" id="2594499"/>
    <lineage>
        <taxon>Eukaryota</taxon>
        <taxon>Viridiplantae</taxon>
        <taxon>Streptophyta</taxon>
        <taxon>Embryophyta</taxon>
        <taxon>Tracheophyta</taxon>
        <taxon>Spermatophyta</taxon>
        <taxon>Magnoliopsida</taxon>
        <taxon>eudicotyledons</taxon>
        <taxon>Gunneridae</taxon>
        <taxon>Pentapetalae</taxon>
        <taxon>rosids</taxon>
        <taxon>fabids</taxon>
        <taxon>Rosales</taxon>
        <taxon>Rhamnaceae</taxon>
        <taxon>rhamnoid group</taxon>
        <taxon>Rhamneae</taxon>
        <taxon>Rhamnella</taxon>
    </lineage>
</organism>
<feature type="compositionally biased region" description="Low complexity" evidence="10">
    <location>
        <begin position="37"/>
        <end position="48"/>
    </location>
</feature>
<evidence type="ECO:0000256" key="10">
    <source>
        <dbReference type="SAM" id="MobiDB-lite"/>
    </source>
</evidence>
<feature type="domain" description="Dof-type" evidence="11">
    <location>
        <begin position="52"/>
        <end position="106"/>
    </location>
</feature>
<feature type="region of interest" description="Disordered" evidence="10">
    <location>
        <begin position="96"/>
        <end position="118"/>
    </location>
</feature>
<dbReference type="Pfam" id="PF02701">
    <property type="entry name" value="Zn_ribbon_Dof"/>
    <property type="match status" value="1"/>
</dbReference>
<dbReference type="AlphaFoldDB" id="A0A8K0HF33"/>
<evidence type="ECO:0000256" key="3">
    <source>
        <dbReference type="ARBA" id="ARBA00022833"/>
    </source>
</evidence>
<keyword evidence="13" id="KW-1185">Reference proteome</keyword>
<keyword evidence="3 9" id="KW-0862">Zinc</keyword>
<keyword evidence="1 9" id="KW-0479">Metal-binding</keyword>
<keyword evidence="5 8" id="KW-0238">DNA-binding</keyword>
<dbReference type="InterPro" id="IPR045174">
    <property type="entry name" value="Dof"/>
</dbReference>
<dbReference type="Proteomes" id="UP000796880">
    <property type="component" value="Unassembled WGS sequence"/>
</dbReference>
<keyword evidence="2 8" id="KW-0863">Zinc-finger</keyword>
<dbReference type="PROSITE" id="PS50884">
    <property type="entry name" value="ZF_DOF_2"/>
    <property type="match status" value="1"/>
</dbReference>
<comment type="caution">
    <text evidence="12">The sequence shown here is derived from an EMBL/GenBank/DDBJ whole genome shotgun (WGS) entry which is preliminary data.</text>
</comment>
<comment type="subcellular location">
    <subcellularLocation>
        <location evidence="8 9">Nucleus</location>
    </subcellularLocation>
</comment>
<evidence type="ECO:0000256" key="1">
    <source>
        <dbReference type="ARBA" id="ARBA00022723"/>
    </source>
</evidence>
<keyword evidence="6 9" id="KW-0804">Transcription</keyword>
<evidence type="ECO:0000256" key="8">
    <source>
        <dbReference type="PROSITE-ProRule" id="PRU00071"/>
    </source>
</evidence>
<evidence type="ECO:0000313" key="12">
    <source>
        <dbReference type="EMBL" id="KAF3451516.1"/>
    </source>
</evidence>
<dbReference type="PANTHER" id="PTHR31992:SF97">
    <property type="entry name" value="DOF ZINC FINGER PROTEIN"/>
    <property type="match status" value="1"/>
</dbReference>
<reference evidence="12" key="1">
    <citation type="submission" date="2020-03" db="EMBL/GenBank/DDBJ databases">
        <title>A high-quality chromosome-level genome assembly of a woody plant with both climbing and erect habits, Rhamnella rubrinervis.</title>
        <authorList>
            <person name="Lu Z."/>
            <person name="Yang Y."/>
            <person name="Zhu X."/>
            <person name="Sun Y."/>
        </authorList>
    </citation>
    <scope>NUCLEOTIDE SEQUENCE</scope>
    <source>
        <strain evidence="12">BYM</strain>
        <tissue evidence="12">Leaf</tissue>
    </source>
</reference>
<dbReference type="OrthoDB" id="1927254at2759"/>
<evidence type="ECO:0000256" key="4">
    <source>
        <dbReference type="ARBA" id="ARBA00023015"/>
    </source>
</evidence>
<dbReference type="GO" id="GO:0005634">
    <property type="term" value="C:nucleus"/>
    <property type="evidence" value="ECO:0007669"/>
    <property type="project" value="UniProtKB-SubCell"/>
</dbReference>
<evidence type="ECO:0000259" key="11">
    <source>
        <dbReference type="PROSITE" id="PS50884"/>
    </source>
</evidence>